<dbReference type="FunFam" id="3.90.230.10:FF:000009">
    <property type="entry name" value="xaa-Pro aminopeptidase 2"/>
    <property type="match status" value="1"/>
</dbReference>
<dbReference type="PATRIC" id="fig|1121338.3.peg.371"/>
<evidence type="ECO:0000313" key="8">
    <source>
        <dbReference type="Proteomes" id="UP000075531"/>
    </source>
</evidence>
<dbReference type="InterPro" id="IPR000994">
    <property type="entry name" value="Pept_M24"/>
</dbReference>
<name>A0A151B830_9CLOT</name>
<dbReference type="Pfam" id="PF16188">
    <property type="entry name" value="Peptidase_M24_C"/>
    <property type="match status" value="1"/>
</dbReference>
<dbReference type="GO" id="GO:0070006">
    <property type="term" value="F:metalloaminopeptidase activity"/>
    <property type="evidence" value="ECO:0007669"/>
    <property type="project" value="InterPro"/>
</dbReference>
<dbReference type="EC" id="3.4.-.-" evidence="7"/>
<evidence type="ECO:0000313" key="7">
    <source>
        <dbReference type="EMBL" id="KYH35973.1"/>
    </source>
</evidence>
<dbReference type="FunFam" id="3.40.350.10:FF:000003">
    <property type="entry name" value="Xaa-pro aminopeptidase P"/>
    <property type="match status" value="1"/>
</dbReference>
<dbReference type="Pfam" id="PF00557">
    <property type="entry name" value="Peptidase_M24"/>
    <property type="match status" value="1"/>
</dbReference>
<dbReference type="Pfam" id="PF16189">
    <property type="entry name" value="Creatinase_N_2"/>
    <property type="match status" value="1"/>
</dbReference>
<dbReference type="Gene3D" id="3.90.230.10">
    <property type="entry name" value="Creatinase/methionine aminopeptidase superfamily"/>
    <property type="match status" value="1"/>
</dbReference>
<dbReference type="AlphaFoldDB" id="A0A151B830"/>
<gene>
    <name evidence="7" type="ORF">CLTEP_03670</name>
</gene>
<dbReference type="RefSeq" id="WP_066821640.1">
    <property type="nucleotide sequence ID" value="NZ_LTBA01000001.1"/>
</dbReference>
<evidence type="ECO:0000259" key="5">
    <source>
        <dbReference type="Pfam" id="PF01321"/>
    </source>
</evidence>
<dbReference type="InterPro" id="IPR029149">
    <property type="entry name" value="Creatin/AminoP/Spt16_N"/>
</dbReference>
<evidence type="ECO:0000256" key="2">
    <source>
        <dbReference type="ARBA" id="ARBA00022723"/>
    </source>
</evidence>
<dbReference type="Proteomes" id="UP000075531">
    <property type="component" value="Unassembled WGS sequence"/>
</dbReference>
<keyword evidence="3 7" id="KW-0378">Hydrolase</keyword>
<comment type="similarity">
    <text evidence="1">Belongs to the peptidase M24B family.</text>
</comment>
<reference evidence="7 8" key="1">
    <citation type="submission" date="2016-02" db="EMBL/GenBank/DDBJ databases">
        <title>Genome sequence of Clostridium tepidiprofundi DSM 19306.</title>
        <authorList>
            <person name="Poehlein A."/>
            <person name="Daniel R."/>
        </authorList>
    </citation>
    <scope>NUCLEOTIDE SEQUENCE [LARGE SCALE GENOMIC DNA]</scope>
    <source>
        <strain evidence="7 8">DSM 19306</strain>
    </source>
</reference>
<dbReference type="InterPro" id="IPR036005">
    <property type="entry name" value="Creatinase/aminopeptidase-like"/>
</dbReference>
<dbReference type="InterPro" id="IPR033740">
    <property type="entry name" value="Pept_M24B"/>
</dbReference>
<dbReference type="InterPro" id="IPR032416">
    <property type="entry name" value="Peptidase_M24_C"/>
</dbReference>
<protein>
    <submittedName>
        <fullName evidence="7">Putative peptidase</fullName>
        <ecNumber evidence="7">3.4.-.-</ecNumber>
    </submittedName>
</protein>
<comment type="caution">
    <text evidence="7">The sequence shown here is derived from an EMBL/GenBank/DDBJ whole genome shotgun (WGS) entry which is preliminary data.</text>
</comment>
<feature type="domain" description="Peptidase M24" evidence="4">
    <location>
        <begin position="311"/>
        <end position="522"/>
    </location>
</feature>
<organism evidence="7 8">
    <name type="scientific">Clostridium tepidiprofundi DSM 19306</name>
    <dbReference type="NCBI Taxonomy" id="1121338"/>
    <lineage>
        <taxon>Bacteria</taxon>
        <taxon>Bacillati</taxon>
        <taxon>Bacillota</taxon>
        <taxon>Clostridia</taxon>
        <taxon>Eubacteriales</taxon>
        <taxon>Clostridiaceae</taxon>
        <taxon>Clostridium</taxon>
    </lineage>
</organism>
<dbReference type="EMBL" id="LTBA01000001">
    <property type="protein sequence ID" value="KYH35973.1"/>
    <property type="molecule type" value="Genomic_DNA"/>
</dbReference>
<dbReference type="STRING" id="1121338.CLTEP_03670"/>
<feature type="domain" description="Creatinase N-terminal" evidence="5">
    <location>
        <begin position="7"/>
        <end position="134"/>
    </location>
</feature>
<dbReference type="SUPFAM" id="SSF53092">
    <property type="entry name" value="Creatinase/prolidase N-terminal domain"/>
    <property type="match status" value="1"/>
</dbReference>
<dbReference type="Pfam" id="PF01321">
    <property type="entry name" value="Creatinase_N"/>
    <property type="match status" value="1"/>
</dbReference>
<evidence type="ECO:0000259" key="4">
    <source>
        <dbReference type="Pfam" id="PF00557"/>
    </source>
</evidence>
<accession>A0A151B830</accession>
<feature type="domain" description="Peptidase M24 C-terminal" evidence="6">
    <location>
        <begin position="532"/>
        <end position="592"/>
    </location>
</feature>
<dbReference type="SUPFAM" id="SSF55920">
    <property type="entry name" value="Creatinase/aminopeptidase"/>
    <property type="match status" value="1"/>
</dbReference>
<proteinExistence type="inferred from homology"/>
<dbReference type="InterPro" id="IPR050422">
    <property type="entry name" value="X-Pro_aminopeptidase_P"/>
</dbReference>
<dbReference type="CDD" id="cd01085">
    <property type="entry name" value="APP"/>
    <property type="match status" value="1"/>
</dbReference>
<dbReference type="OrthoDB" id="9806388at2"/>
<dbReference type="PANTHER" id="PTHR43763:SF6">
    <property type="entry name" value="XAA-PRO AMINOPEPTIDASE 1"/>
    <property type="match status" value="1"/>
</dbReference>
<evidence type="ECO:0000256" key="3">
    <source>
        <dbReference type="ARBA" id="ARBA00022801"/>
    </source>
</evidence>
<keyword evidence="8" id="KW-1185">Reference proteome</keyword>
<evidence type="ECO:0000256" key="1">
    <source>
        <dbReference type="ARBA" id="ARBA00008766"/>
    </source>
</evidence>
<sequence>MKINEKLQKLRELMKEYSIDAYIIPSFDAHQSEYVAEHWKCRQWISGFTGSAGTVVVTLSEAGLWTDGRYHIQAEKQLKGTGIKLFKEGLPDVPSYVDWLNEILFNNSVIGFDGRVFSTAAVKKMQKKFMNKNIKIQSDYDLIGAIWNDRPDIPDNPIMDHDVKYAGKSRIEKLAMVRENMTKNKAQYYVLSSLDDIAWLFNIRGNDVNNNPVVTSYALIEKENAFLFVDTNKVNNITKGKLEEDGVIIKHYNEIKEYIEKIEQNETIIFDPSKTNFWLYSSIKPNVKKVEELNITTKLKSIKNSVEIENLKNCEIRDCIAVVKFMKWLEENIEREEITEITVEEKLKYFRSQQKLFMNTSFDTIAGYKEHAAMMHYKATEENTYKLKKEGFLLFDSGGQYLDGTTDITRTISLGNISEEEKKDFTLVLKGMIDLSMIKFLYGTTGSNLDIIARMPIWQQGIDYKCGTGHGVGFFLNVHEGPHRISLAPNDIKLEEGMVVTNEPGIYKENRHGIRLENMLLVVNDEKTEFGQFMKFETLTYCPIDIEAIDVTMLTDEERNWLNNYHKQVYDKLSIYLNEDEKQWLKNKTRKI</sequence>
<dbReference type="PANTHER" id="PTHR43763">
    <property type="entry name" value="XAA-PRO AMINOPEPTIDASE 1"/>
    <property type="match status" value="1"/>
</dbReference>
<dbReference type="Gene3D" id="3.40.350.10">
    <property type="entry name" value="Creatinase/prolidase N-terminal domain"/>
    <property type="match status" value="2"/>
</dbReference>
<keyword evidence="2" id="KW-0479">Metal-binding</keyword>
<dbReference type="GO" id="GO:0046872">
    <property type="term" value="F:metal ion binding"/>
    <property type="evidence" value="ECO:0007669"/>
    <property type="project" value="UniProtKB-KW"/>
</dbReference>
<dbReference type="InterPro" id="IPR000587">
    <property type="entry name" value="Creatinase_N"/>
</dbReference>
<evidence type="ECO:0000259" key="6">
    <source>
        <dbReference type="Pfam" id="PF16188"/>
    </source>
</evidence>
<dbReference type="GO" id="GO:0005737">
    <property type="term" value="C:cytoplasm"/>
    <property type="evidence" value="ECO:0007669"/>
    <property type="project" value="UniProtKB-ARBA"/>
</dbReference>